<dbReference type="PATRIC" id="fig|1218567.3.peg.2536"/>
<evidence type="ECO:0000313" key="2">
    <source>
        <dbReference type="Proteomes" id="UP000011873"/>
    </source>
</evidence>
<reference evidence="1 2" key="1">
    <citation type="submission" date="2013-01" db="EMBL/GenBank/DDBJ databases">
        <authorList>
            <person name="Harkins D.M."/>
            <person name="Durkin A.S."/>
            <person name="Brinkac L.M."/>
            <person name="Haft D.H."/>
            <person name="Selengut J.D."/>
            <person name="Sanka R."/>
            <person name="DePew J."/>
            <person name="Purushe J."/>
            <person name="Galloway R.L."/>
            <person name="Vinetz J.M."/>
            <person name="Sutton G.G."/>
            <person name="Nierman W.C."/>
            <person name="Fouts D.E."/>
        </authorList>
    </citation>
    <scope>NUCLEOTIDE SEQUENCE [LARGE SCALE GENOMIC DNA]</scope>
    <source>
        <strain evidence="1 2">Sponselee CDC</strain>
    </source>
</reference>
<accession>M6BQI1</accession>
<protein>
    <submittedName>
        <fullName evidence="1">Uncharacterized protein</fullName>
    </submittedName>
</protein>
<evidence type="ECO:0000313" key="1">
    <source>
        <dbReference type="EMBL" id="EMJ80836.1"/>
    </source>
</evidence>
<sequence>MLPDNYKRITDLKFWGNFIFNLLALREAMAYFFISPQKNYVCIIRRATGMFYSSLHNRASKIL</sequence>
<comment type="caution">
    <text evidence="1">The sequence shown here is derived from an EMBL/GenBank/DDBJ whole genome shotgun (WGS) entry which is preliminary data.</text>
</comment>
<organism evidence="1 2">
    <name type="scientific">Leptospira borgpetersenii serovar Hardjo-bovis str. Sponselee</name>
    <dbReference type="NCBI Taxonomy" id="1303729"/>
    <lineage>
        <taxon>Bacteria</taxon>
        <taxon>Pseudomonadati</taxon>
        <taxon>Spirochaetota</taxon>
        <taxon>Spirochaetia</taxon>
        <taxon>Leptospirales</taxon>
        <taxon>Leptospiraceae</taxon>
        <taxon>Leptospira</taxon>
    </lineage>
</organism>
<dbReference type="EMBL" id="ANMU01000100">
    <property type="protein sequence ID" value="EMJ80836.1"/>
    <property type="molecule type" value="Genomic_DNA"/>
</dbReference>
<dbReference type="Proteomes" id="UP000011873">
    <property type="component" value="Unassembled WGS sequence"/>
</dbReference>
<gene>
    <name evidence="1" type="ORF">LEP1GSC016_4232</name>
</gene>
<proteinExistence type="predicted"/>
<dbReference type="AlphaFoldDB" id="M6BQI1"/>
<name>M6BQI1_LEPBO</name>